<dbReference type="InParanoid" id="A0A1Z5KP31"/>
<reference evidence="1 2" key="1">
    <citation type="journal article" date="2015" name="Plant Cell">
        <title>Oil accumulation by the oleaginous diatom Fistulifera solaris as revealed by the genome and transcriptome.</title>
        <authorList>
            <person name="Tanaka T."/>
            <person name="Maeda Y."/>
            <person name="Veluchamy A."/>
            <person name="Tanaka M."/>
            <person name="Abida H."/>
            <person name="Marechal E."/>
            <person name="Bowler C."/>
            <person name="Muto M."/>
            <person name="Sunaga Y."/>
            <person name="Tanaka M."/>
            <person name="Yoshino T."/>
            <person name="Taniguchi T."/>
            <person name="Fukuda Y."/>
            <person name="Nemoto M."/>
            <person name="Matsumoto M."/>
            <person name="Wong P.S."/>
            <person name="Aburatani S."/>
            <person name="Fujibuchi W."/>
        </authorList>
    </citation>
    <scope>NUCLEOTIDE SEQUENCE [LARGE SCALE GENOMIC DNA]</scope>
    <source>
        <strain evidence="1 2">JPCC DA0580</strain>
    </source>
</reference>
<accession>A0A1Z5KP31</accession>
<evidence type="ECO:0000313" key="1">
    <source>
        <dbReference type="EMBL" id="GAX28090.1"/>
    </source>
</evidence>
<name>A0A1Z5KP31_FISSO</name>
<gene>
    <name evidence="1" type="ORF">FisN_2Hu089</name>
</gene>
<evidence type="ECO:0000313" key="2">
    <source>
        <dbReference type="Proteomes" id="UP000198406"/>
    </source>
</evidence>
<comment type="caution">
    <text evidence="1">The sequence shown here is derived from an EMBL/GenBank/DDBJ whole genome shotgun (WGS) entry which is preliminary data.</text>
</comment>
<protein>
    <submittedName>
        <fullName evidence="1">Uncharacterized protein</fullName>
    </submittedName>
</protein>
<dbReference type="AlphaFoldDB" id="A0A1Z5KP31"/>
<keyword evidence="2" id="KW-1185">Reference proteome</keyword>
<proteinExistence type="predicted"/>
<sequence>MGKKSKKKSKTSKKRGPLFEEIASCTPEQVACWVNVESAPTYRLLRRPVNLDELNPYGRPLAIWRENETLTYISPRGTDCKPKRRGHSLLLKYFGLGMDIYIVGNTEDAVAETAALLMSLEEPTEDSMSAELFIGSGHIIPVDFQAAGSQCLAHMLDADPDRFVRLFNLKLNVEQSAVLATASHTIELELSRCRFEDGGTTFVDKLEERASDFGSLFFEEEIFLSDENLKRLLAVDRIGSLFLPLLDNDELALAAFSARAKFLDYDISSTQLGKATFAFFDVVTTQLSLRIKHDGHTFPTDVMVPFWRRIAALGHFVHMSIQIELDANAHHVVVPACILQEILRAVVANRNLECLALFDRDSQVYLEPHLATLFDGLKDHQRLRSLRLFVEETESFGPNFSFLRQFLSHNKHIRVTDEDGNYYTDGKIIEEIYSLNAFYRDSAKLAVQPAPERPLLVVTALMRSASKDIKRSALLLTDHVDVLRELVQFAILGGGESFSLQALGDDILKRKLNRKTRK</sequence>
<dbReference type="EMBL" id="BDSP01000264">
    <property type="protein sequence ID" value="GAX28090.1"/>
    <property type="molecule type" value="Genomic_DNA"/>
</dbReference>
<dbReference type="Proteomes" id="UP000198406">
    <property type="component" value="Unassembled WGS sequence"/>
</dbReference>
<organism evidence="1 2">
    <name type="scientific">Fistulifera solaris</name>
    <name type="common">Oleaginous diatom</name>
    <dbReference type="NCBI Taxonomy" id="1519565"/>
    <lineage>
        <taxon>Eukaryota</taxon>
        <taxon>Sar</taxon>
        <taxon>Stramenopiles</taxon>
        <taxon>Ochrophyta</taxon>
        <taxon>Bacillariophyta</taxon>
        <taxon>Bacillariophyceae</taxon>
        <taxon>Bacillariophycidae</taxon>
        <taxon>Naviculales</taxon>
        <taxon>Naviculaceae</taxon>
        <taxon>Fistulifera</taxon>
    </lineage>
</organism>